<dbReference type="RefSeq" id="WP_136502017.1">
    <property type="nucleotide sequence ID" value="NZ_SSUX01000011.1"/>
</dbReference>
<sequence>MSFPKAGLSYVGIDNGSNQIKLYTQINGRVVTRQIPSHVGFGLANLRSSEKDDDDKTTMATKGGDGKLGLYHVNAAVPLETTNADYQYNEVNRILVNRALFEANLGGPEKTLHLCVGLPIMAYYHTHDFSWREDNIARVVQNLNTPVYHYADTTPEGEVKLSASPVANIKKVDVMAETVAAWMDDRMVVNEQGNIVVNKAISKESRIYIDIGGNTTDVLIVGDSKIDAASDSLQIGGNHLFDYIGRMISSRTGIPRNRVTHAQIEQALKTKAARTAHGSRIDLESDIEAIKNEFFSNLRHSIKGLIGYKGSEVERVVLLGGTAKEHYSQLQLFDEDLQRLHDEPVFANARAMWKRAKMLHLAEQRQSSQGSARSS</sequence>
<accession>A0A4S5CJQ3</accession>
<dbReference type="Pfam" id="PF21522">
    <property type="entry name" value="MreB-like_C"/>
    <property type="match status" value="1"/>
</dbReference>
<dbReference type="EMBL" id="SSUX01000011">
    <property type="protein sequence ID" value="THJ43578.1"/>
    <property type="molecule type" value="Genomic_DNA"/>
</dbReference>
<evidence type="ECO:0000259" key="2">
    <source>
        <dbReference type="Pfam" id="PF21522"/>
    </source>
</evidence>
<dbReference type="InterPro" id="IPR056367">
    <property type="entry name" value="ASKHA_NBD_ParM_R1-like"/>
</dbReference>
<evidence type="ECO:0000313" key="4">
    <source>
        <dbReference type="Proteomes" id="UP000309618"/>
    </source>
</evidence>
<dbReference type="Proteomes" id="UP000309618">
    <property type="component" value="Unassembled WGS sequence"/>
</dbReference>
<evidence type="ECO:0000259" key="1">
    <source>
        <dbReference type="Pfam" id="PF06406"/>
    </source>
</evidence>
<dbReference type="InterPro" id="IPR043129">
    <property type="entry name" value="ATPase_NBD"/>
</dbReference>
<proteinExistence type="predicted"/>
<dbReference type="CDD" id="cd24022">
    <property type="entry name" value="ASKHA_NBD_ParM_R1-like"/>
    <property type="match status" value="1"/>
</dbReference>
<name>A0A4S5CJQ3_AERVE</name>
<dbReference type="InterPro" id="IPR009440">
    <property type="entry name" value="ParM/StbA_N"/>
</dbReference>
<dbReference type="InterPro" id="IPR049067">
    <property type="entry name" value="MreB-like_C"/>
</dbReference>
<reference evidence="3 4" key="1">
    <citation type="submission" date="2019-04" db="EMBL/GenBank/DDBJ databases">
        <title>Comparative genomics of Aeromonas veronii strains pathogenic to fish.</title>
        <authorList>
            <person name="Cascarano M.C."/>
            <person name="Smyrli M."/>
            <person name="Katharios P."/>
        </authorList>
    </citation>
    <scope>NUCLEOTIDE SEQUENCE [LARGE SCALE GENOMIC DNA]</scope>
    <source>
        <strain evidence="3 4">XU1</strain>
    </source>
</reference>
<organism evidence="3 4">
    <name type="scientific">Aeromonas veronii</name>
    <dbReference type="NCBI Taxonomy" id="654"/>
    <lineage>
        <taxon>Bacteria</taxon>
        <taxon>Pseudomonadati</taxon>
        <taxon>Pseudomonadota</taxon>
        <taxon>Gammaproteobacteria</taxon>
        <taxon>Aeromonadales</taxon>
        <taxon>Aeromonadaceae</taxon>
        <taxon>Aeromonas</taxon>
    </lineage>
</organism>
<feature type="domain" description="Actin homologue MreB-like C-terminal" evidence="2">
    <location>
        <begin position="209"/>
        <end position="325"/>
    </location>
</feature>
<gene>
    <name evidence="3" type="ORF">E8Q35_14825</name>
</gene>
<dbReference type="Gene3D" id="3.30.420.40">
    <property type="match status" value="2"/>
</dbReference>
<evidence type="ECO:0000313" key="3">
    <source>
        <dbReference type="EMBL" id="THJ43578.1"/>
    </source>
</evidence>
<dbReference type="AlphaFoldDB" id="A0A4S5CJQ3"/>
<comment type="caution">
    <text evidence="3">The sequence shown here is derived from an EMBL/GenBank/DDBJ whole genome shotgun (WGS) entry which is preliminary data.</text>
</comment>
<protein>
    <submittedName>
        <fullName evidence="3">ParM/StbA family protein</fullName>
    </submittedName>
</protein>
<dbReference type="Pfam" id="PF06406">
    <property type="entry name" value="StbA_N"/>
    <property type="match status" value="1"/>
</dbReference>
<feature type="domain" description="Plasmid segregation protein ParM/StbA N-terminal" evidence="1">
    <location>
        <begin position="11"/>
        <end position="181"/>
    </location>
</feature>
<dbReference type="SUPFAM" id="SSF53067">
    <property type="entry name" value="Actin-like ATPase domain"/>
    <property type="match status" value="2"/>
</dbReference>